<evidence type="ECO:0000256" key="1">
    <source>
        <dbReference type="ARBA" id="ARBA00022603"/>
    </source>
</evidence>
<dbReference type="GO" id="GO:0008757">
    <property type="term" value="F:S-adenosylmethionine-dependent methyltransferase activity"/>
    <property type="evidence" value="ECO:0007669"/>
    <property type="project" value="InterPro"/>
</dbReference>
<dbReference type="GO" id="GO:0051015">
    <property type="term" value="F:actin filament binding"/>
    <property type="evidence" value="ECO:0007669"/>
    <property type="project" value="TreeGrafter"/>
</dbReference>
<dbReference type="RefSeq" id="XP_031917855.1">
    <property type="nucleotide sequence ID" value="XM_032056702.1"/>
</dbReference>
<organism evidence="6 7">
    <name type="scientific">Aspergillus pseudotamarii</name>
    <dbReference type="NCBI Taxonomy" id="132259"/>
    <lineage>
        <taxon>Eukaryota</taxon>
        <taxon>Fungi</taxon>
        <taxon>Dikarya</taxon>
        <taxon>Ascomycota</taxon>
        <taxon>Pezizomycotina</taxon>
        <taxon>Eurotiomycetes</taxon>
        <taxon>Eurotiomycetidae</taxon>
        <taxon>Eurotiales</taxon>
        <taxon>Aspergillaceae</taxon>
        <taxon>Aspergillus</taxon>
        <taxon>Aspergillus subgen. Circumdati</taxon>
    </lineage>
</organism>
<dbReference type="PANTHER" id="PTHR15629:SF2">
    <property type="entry name" value="SH3 DOMAIN-CONTAINING YSC84-LIKE PROTEIN 1"/>
    <property type="match status" value="1"/>
</dbReference>
<feature type="compositionally biased region" description="Basic and acidic residues" evidence="4">
    <location>
        <begin position="560"/>
        <end position="574"/>
    </location>
</feature>
<dbReference type="CDD" id="cd11525">
    <property type="entry name" value="SYLF_SH3YL1_like"/>
    <property type="match status" value="1"/>
</dbReference>
<dbReference type="InterPro" id="IPR033643">
    <property type="entry name" value="SYLF_SH3YL1-like"/>
</dbReference>
<dbReference type="InterPro" id="IPR007461">
    <property type="entry name" value="Ysc84_actin-binding"/>
</dbReference>
<dbReference type="InterPro" id="IPR051702">
    <property type="entry name" value="SH3_domain_YSC84-like"/>
</dbReference>
<keyword evidence="7" id="KW-1185">Reference proteome</keyword>
<evidence type="ECO:0000259" key="5">
    <source>
        <dbReference type="Pfam" id="PF04366"/>
    </source>
</evidence>
<feature type="domain" description="Ysc84 actin-binding" evidence="5">
    <location>
        <begin position="316"/>
        <end position="439"/>
    </location>
</feature>
<evidence type="ECO:0000256" key="2">
    <source>
        <dbReference type="ARBA" id="ARBA00022679"/>
    </source>
</evidence>
<accession>A0A5N6T658</accession>
<evidence type="ECO:0000313" key="6">
    <source>
        <dbReference type="EMBL" id="KAE8141792.1"/>
    </source>
</evidence>
<dbReference type="GO" id="GO:0032259">
    <property type="term" value="P:methylation"/>
    <property type="evidence" value="ECO:0007669"/>
    <property type="project" value="UniProtKB-KW"/>
</dbReference>
<dbReference type="GeneID" id="43640912"/>
<evidence type="ECO:0000256" key="3">
    <source>
        <dbReference type="ARBA" id="ARBA00022691"/>
    </source>
</evidence>
<evidence type="ECO:0000256" key="4">
    <source>
        <dbReference type="SAM" id="MobiDB-lite"/>
    </source>
</evidence>
<dbReference type="InterPro" id="IPR008854">
    <property type="entry name" value="TPMT"/>
</dbReference>
<feature type="region of interest" description="Disordered" evidence="4">
    <location>
        <begin position="510"/>
        <end position="587"/>
    </location>
</feature>
<gene>
    <name evidence="6" type="ORF">BDV38DRAFT_268094</name>
</gene>
<dbReference type="GO" id="GO:0035091">
    <property type="term" value="F:phosphatidylinositol binding"/>
    <property type="evidence" value="ECO:0007669"/>
    <property type="project" value="TreeGrafter"/>
</dbReference>
<dbReference type="OrthoDB" id="276151at2759"/>
<dbReference type="EMBL" id="ML743556">
    <property type="protein sequence ID" value="KAE8141792.1"/>
    <property type="molecule type" value="Genomic_DNA"/>
</dbReference>
<feature type="compositionally biased region" description="Polar residues" evidence="4">
    <location>
        <begin position="444"/>
        <end position="457"/>
    </location>
</feature>
<dbReference type="GO" id="GO:0030479">
    <property type="term" value="C:actin cortical patch"/>
    <property type="evidence" value="ECO:0007669"/>
    <property type="project" value="TreeGrafter"/>
</dbReference>
<dbReference type="GO" id="GO:0051666">
    <property type="term" value="P:actin cortical patch localization"/>
    <property type="evidence" value="ECO:0007669"/>
    <property type="project" value="TreeGrafter"/>
</dbReference>
<dbReference type="Proteomes" id="UP000325672">
    <property type="component" value="Unassembled WGS sequence"/>
</dbReference>
<sequence>MSPTQEPATPVVQGRLIGHFHDRPLEEHGSGWSSLWDSNESDLWDRGKPSPALIDLIEQEKDKAIFQPLKPNVPPGNASFIQGDFFKPDWERQISANGDVKFDLVYDYTFLCALHPQMRPQWAARMSQVVAPDGILVCLEFPMYKDPTQPGPPWGLNGVHWDLLARGGDGIKNIGEEAEVNQVHQLPGQFKRLQYRKPARSYEAGRGADMLNDAEAKTIYGVIVNMPRGLHNPLPASLRSECKKASQILESFLTAPYFGNPGKELPERVLANTKGLVICTVAKAGMLGSARFGSGLVIARLDNGSWSAPSAISLAGVGFGGQWGFELTDFVFILDDAGLRSFLRMGSLTLGANISIAFGPVGRNAEFTTSANTEGIASMYAYSKTKGLFGGVSIEGGLMVERRHANKKLYKCKVSASQLLSGEIPPPSEATPLLQLLQSSSFQTREATSHSEPTTRSLDPAPQGLELPTGPENQSPAELSPEGVQPTAHHFPAELHGESSVSLPAQPPAETIINIPDEPTATPANAEGERSQNRTPTPAGVESKPHGTLSPEVTPLEIQSEPKADTPVELKKPLVVEPNVHAPSQTV</sequence>
<reference evidence="6 7" key="1">
    <citation type="submission" date="2019-04" db="EMBL/GenBank/DDBJ databases">
        <title>Friends and foes A comparative genomics study of 23 Aspergillus species from section Flavi.</title>
        <authorList>
            <consortium name="DOE Joint Genome Institute"/>
            <person name="Kjaerbolling I."/>
            <person name="Vesth T."/>
            <person name="Frisvad J.C."/>
            <person name="Nybo J.L."/>
            <person name="Theobald S."/>
            <person name="Kildgaard S."/>
            <person name="Isbrandt T."/>
            <person name="Kuo A."/>
            <person name="Sato A."/>
            <person name="Lyhne E.K."/>
            <person name="Kogle M.E."/>
            <person name="Wiebenga A."/>
            <person name="Kun R.S."/>
            <person name="Lubbers R.J."/>
            <person name="Makela M.R."/>
            <person name="Barry K."/>
            <person name="Chovatia M."/>
            <person name="Clum A."/>
            <person name="Daum C."/>
            <person name="Haridas S."/>
            <person name="He G."/>
            <person name="LaButti K."/>
            <person name="Lipzen A."/>
            <person name="Mondo S."/>
            <person name="Riley R."/>
            <person name="Salamov A."/>
            <person name="Simmons B.A."/>
            <person name="Magnuson J.K."/>
            <person name="Henrissat B."/>
            <person name="Mortensen U.H."/>
            <person name="Larsen T.O."/>
            <person name="Devries R.P."/>
            <person name="Grigoriev I.V."/>
            <person name="Machida M."/>
            <person name="Baker S.E."/>
            <person name="Andersen M.R."/>
        </authorList>
    </citation>
    <scope>NUCLEOTIDE SEQUENCE [LARGE SCALE GENOMIC DNA]</scope>
    <source>
        <strain evidence="6 7">CBS 117625</strain>
    </source>
</reference>
<dbReference type="Pfam" id="PF05724">
    <property type="entry name" value="TPMT"/>
    <property type="match status" value="1"/>
</dbReference>
<dbReference type="SUPFAM" id="SSF53335">
    <property type="entry name" value="S-adenosyl-L-methionine-dependent methyltransferases"/>
    <property type="match status" value="1"/>
</dbReference>
<dbReference type="AlphaFoldDB" id="A0A5N6T658"/>
<feature type="region of interest" description="Disordered" evidence="4">
    <location>
        <begin position="441"/>
        <end position="489"/>
    </location>
</feature>
<name>A0A5N6T658_ASPPS</name>
<protein>
    <recommendedName>
        <fullName evidence="5">Ysc84 actin-binding domain-containing protein</fullName>
    </recommendedName>
</protein>
<keyword evidence="3" id="KW-0949">S-adenosyl-L-methionine</keyword>
<dbReference type="GO" id="GO:0051017">
    <property type="term" value="P:actin filament bundle assembly"/>
    <property type="evidence" value="ECO:0007669"/>
    <property type="project" value="TreeGrafter"/>
</dbReference>
<keyword evidence="1" id="KW-0489">Methyltransferase</keyword>
<dbReference type="Pfam" id="PF04366">
    <property type="entry name" value="Ysc84"/>
    <property type="match status" value="1"/>
</dbReference>
<dbReference type="Gene3D" id="3.40.50.150">
    <property type="entry name" value="Vaccinia Virus protein VP39"/>
    <property type="match status" value="1"/>
</dbReference>
<keyword evidence="2" id="KW-0808">Transferase</keyword>
<evidence type="ECO:0000313" key="7">
    <source>
        <dbReference type="Proteomes" id="UP000325672"/>
    </source>
</evidence>
<dbReference type="InterPro" id="IPR029063">
    <property type="entry name" value="SAM-dependent_MTases_sf"/>
</dbReference>
<dbReference type="PANTHER" id="PTHR15629">
    <property type="entry name" value="SH3YL1 PROTEIN"/>
    <property type="match status" value="1"/>
</dbReference>
<proteinExistence type="predicted"/>